<evidence type="ECO:0000313" key="1">
    <source>
        <dbReference type="EMBL" id="VYU57752.1"/>
    </source>
</evidence>
<reference evidence="1" key="1">
    <citation type="submission" date="2019-11" db="EMBL/GenBank/DDBJ databases">
        <authorList>
            <person name="Feng L."/>
        </authorList>
    </citation>
    <scope>NUCLEOTIDE SEQUENCE</scope>
    <source>
        <strain evidence="1">CTertiumLFYP3</strain>
    </source>
</reference>
<accession>A0A6N3FZN0</accession>
<evidence type="ECO:0008006" key="2">
    <source>
        <dbReference type="Google" id="ProtNLM"/>
    </source>
</evidence>
<name>A0A6N3FZN0_9CLOT</name>
<dbReference type="EMBL" id="CACRTO010000042">
    <property type="protein sequence ID" value="VYU57752.1"/>
    <property type="molecule type" value="Genomic_DNA"/>
</dbReference>
<dbReference type="AlphaFoldDB" id="A0A6N3FZN0"/>
<organism evidence="1">
    <name type="scientific">Clostridium tertium</name>
    <dbReference type="NCBI Taxonomy" id="1559"/>
    <lineage>
        <taxon>Bacteria</taxon>
        <taxon>Bacillati</taxon>
        <taxon>Bacillota</taxon>
        <taxon>Clostridia</taxon>
        <taxon>Eubacteriales</taxon>
        <taxon>Clostridiaceae</taxon>
        <taxon>Clostridium</taxon>
    </lineage>
</organism>
<protein>
    <recommendedName>
        <fullName evidence="2">DUF3006 domain-containing protein</fullName>
    </recommendedName>
</protein>
<gene>
    <name evidence="1" type="ORF">CTLFYP3_02939</name>
</gene>
<sequence>MKGKIIDYDFFEAYVVLEDDSVVKIPINSIPNYQNLGQTINIDTNNISCSTSNSPKILQDKLIDYF</sequence>
<dbReference type="RefSeq" id="WP_156627376.1">
    <property type="nucleotide sequence ID" value="NZ_CACRTO010000042.1"/>
</dbReference>
<proteinExistence type="predicted"/>